<comment type="similarity">
    <text evidence="1">Belongs to the cycloisomerase 2 family.</text>
</comment>
<protein>
    <submittedName>
        <fullName evidence="3">Lactonase family protein</fullName>
    </submittedName>
</protein>
<proteinExistence type="inferred from homology"/>
<comment type="caution">
    <text evidence="3">The sequence shown here is derived from an EMBL/GenBank/DDBJ whole genome shotgun (WGS) entry which is preliminary data.</text>
</comment>
<organism evidence="3 4">
    <name type="scientific">Actinospica durhamensis</name>
    <dbReference type="NCBI Taxonomy" id="1508375"/>
    <lineage>
        <taxon>Bacteria</taxon>
        <taxon>Bacillati</taxon>
        <taxon>Actinomycetota</taxon>
        <taxon>Actinomycetes</taxon>
        <taxon>Catenulisporales</taxon>
        <taxon>Actinospicaceae</taxon>
        <taxon>Actinospica</taxon>
    </lineage>
</organism>
<evidence type="ECO:0000313" key="3">
    <source>
        <dbReference type="EMBL" id="MBR7837023.1"/>
    </source>
</evidence>
<feature type="region of interest" description="Disordered" evidence="2">
    <location>
        <begin position="127"/>
        <end position="157"/>
    </location>
</feature>
<dbReference type="RefSeq" id="WP_212531493.1">
    <property type="nucleotide sequence ID" value="NZ_JAGSOG010000176.1"/>
</dbReference>
<dbReference type="InterPro" id="IPR015943">
    <property type="entry name" value="WD40/YVTN_repeat-like_dom_sf"/>
</dbReference>
<reference evidence="3" key="1">
    <citation type="submission" date="2021-04" db="EMBL/GenBank/DDBJ databases">
        <title>Genome based classification of Actinospica acidithermotolerans sp. nov., an actinobacterium isolated from an Indonesian hot spring.</title>
        <authorList>
            <person name="Kusuma A.B."/>
            <person name="Putra K.E."/>
            <person name="Nafisah S."/>
            <person name="Loh J."/>
            <person name="Nouioui I."/>
            <person name="Goodfellow M."/>
        </authorList>
    </citation>
    <scope>NUCLEOTIDE SEQUENCE</scope>
    <source>
        <strain evidence="3">CSCA 57</strain>
    </source>
</reference>
<evidence type="ECO:0000256" key="2">
    <source>
        <dbReference type="SAM" id="MobiDB-lite"/>
    </source>
</evidence>
<dbReference type="Pfam" id="PF10282">
    <property type="entry name" value="Lactonase"/>
    <property type="match status" value="1"/>
</dbReference>
<dbReference type="PANTHER" id="PTHR30344">
    <property type="entry name" value="6-PHOSPHOGLUCONOLACTONASE-RELATED"/>
    <property type="match status" value="1"/>
</dbReference>
<name>A0A941ETN3_9ACTN</name>
<dbReference type="PANTHER" id="PTHR30344:SF1">
    <property type="entry name" value="6-PHOSPHOGLUCONOLACTONASE"/>
    <property type="match status" value="1"/>
</dbReference>
<evidence type="ECO:0000313" key="4">
    <source>
        <dbReference type="Proteomes" id="UP000675781"/>
    </source>
</evidence>
<dbReference type="EMBL" id="JAGSOG010000176">
    <property type="protein sequence ID" value="MBR7837023.1"/>
    <property type="molecule type" value="Genomic_DNA"/>
</dbReference>
<dbReference type="InterPro" id="IPR019405">
    <property type="entry name" value="Lactonase_7-beta_prop"/>
</dbReference>
<gene>
    <name evidence="3" type="ORF">KDL01_27350</name>
</gene>
<dbReference type="InterPro" id="IPR050282">
    <property type="entry name" value="Cycloisomerase_2"/>
</dbReference>
<dbReference type="Proteomes" id="UP000675781">
    <property type="component" value="Unassembled WGS sequence"/>
</dbReference>
<accession>A0A941ETN3</accession>
<dbReference type="InterPro" id="IPR011048">
    <property type="entry name" value="Haem_d1_sf"/>
</dbReference>
<sequence>MQGFELTIGSYTGGPNPIRGIVRAGLSADGATVAARGEVTPFADPSWLVRGGVDGELLYAVDEGPTGRVAAFVDRGQDWFEPHGAAMPTGGSEPCYAALVGGGAFLAVANYGDADDRGSVSLHRIEPDGSVGGQTHLASLEGSGPEADRQAGPHAHMVRESPDGRFVLAVDLGTDSIHTFTLEAGQGTLMQVARSSFRPGFGPRHLVFHPAGTYAYVVGELGFSLAVCTYAAAGGEFAVLGEVPLLEDGVPGSDFPSAVQIASDGRFLYTANRGRDTLLTFSLADPAKPQLVSTVPIGGAWPRDIVLSPDGTLLLSANQRSDSISVFRLDPATGVPEQTGASLKVFAPACVLMRAED</sequence>
<evidence type="ECO:0000256" key="1">
    <source>
        <dbReference type="ARBA" id="ARBA00005564"/>
    </source>
</evidence>
<keyword evidence="4" id="KW-1185">Reference proteome</keyword>
<feature type="compositionally biased region" description="Basic and acidic residues" evidence="2">
    <location>
        <begin position="146"/>
        <end position="157"/>
    </location>
</feature>
<dbReference type="SUPFAM" id="SSF51004">
    <property type="entry name" value="C-terminal (heme d1) domain of cytochrome cd1-nitrite reductase"/>
    <property type="match status" value="1"/>
</dbReference>
<dbReference type="AlphaFoldDB" id="A0A941ETN3"/>
<dbReference type="GO" id="GO:0005829">
    <property type="term" value="C:cytosol"/>
    <property type="evidence" value="ECO:0007669"/>
    <property type="project" value="TreeGrafter"/>
</dbReference>
<dbReference type="GO" id="GO:0017057">
    <property type="term" value="F:6-phosphogluconolactonase activity"/>
    <property type="evidence" value="ECO:0007669"/>
    <property type="project" value="TreeGrafter"/>
</dbReference>
<dbReference type="Gene3D" id="2.130.10.10">
    <property type="entry name" value="YVTN repeat-like/Quinoprotein amine dehydrogenase"/>
    <property type="match status" value="1"/>
</dbReference>